<dbReference type="AlphaFoldDB" id="A0A1I4CGD0"/>
<name>A0A1I4CGD0_9BACL</name>
<evidence type="ECO:0000259" key="2">
    <source>
        <dbReference type="Pfam" id="PF03795"/>
    </source>
</evidence>
<keyword evidence="4" id="KW-1185">Reference proteome</keyword>
<dbReference type="Pfam" id="PF03795">
    <property type="entry name" value="YCII"/>
    <property type="match status" value="1"/>
</dbReference>
<dbReference type="PANTHER" id="PTHR37828">
    <property type="entry name" value="GSR2449 PROTEIN"/>
    <property type="match status" value="1"/>
</dbReference>
<dbReference type="RefSeq" id="WP_092275543.1">
    <property type="nucleotide sequence ID" value="NZ_BJOE01000049.1"/>
</dbReference>
<dbReference type="Proteomes" id="UP000198915">
    <property type="component" value="Unassembled WGS sequence"/>
</dbReference>
<sequence>MLYVAFLPIINQELNAKVRPAHLEYLNDLYKQDKVFMAGPFTDKEGGLVIYKASSLEEARKLAEADPVVAEGARTLELREWSPLELPLT</sequence>
<accession>A0A1I4CGD0</accession>
<evidence type="ECO:0000313" key="3">
    <source>
        <dbReference type="EMBL" id="SFK80278.1"/>
    </source>
</evidence>
<dbReference type="EMBL" id="FORT01000020">
    <property type="protein sequence ID" value="SFK80278.1"/>
    <property type="molecule type" value="Genomic_DNA"/>
</dbReference>
<dbReference type="PANTHER" id="PTHR37828:SF1">
    <property type="entry name" value="YCII-RELATED DOMAIN-CONTAINING PROTEIN"/>
    <property type="match status" value="1"/>
</dbReference>
<evidence type="ECO:0000313" key="4">
    <source>
        <dbReference type="Proteomes" id="UP000198915"/>
    </source>
</evidence>
<feature type="domain" description="YCII-related" evidence="2">
    <location>
        <begin position="1"/>
        <end position="82"/>
    </location>
</feature>
<dbReference type="GeneID" id="301133480"/>
<proteinExistence type="inferred from homology"/>
<organism evidence="3 4">
    <name type="scientific">Brevibacillus centrosporus</name>
    <dbReference type="NCBI Taxonomy" id="54910"/>
    <lineage>
        <taxon>Bacteria</taxon>
        <taxon>Bacillati</taxon>
        <taxon>Bacillota</taxon>
        <taxon>Bacilli</taxon>
        <taxon>Bacillales</taxon>
        <taxon>Paenibacillaceae</taxon>
        <taxon>Brevibacillus</taxon>
    </lineage>
</organism>
<comment type="similarity">
    <text evidence="1">Belongs to the YciI family.</text>
</comment>
<dbReference type="InterPro" id="IPR005545">
    <property type="entry name" value="YCII"/>
</dbReference>
<dbReference type="SUPFAM" id="SSF54909">
    <property type="entry name" value="Dimeric alpha+beta barrel"/>
    <property type="match status" value="1"/>
</dbReference>
<protein>
    <recommendedName>
        <fullName evidence="2">YCII-related domain-containing protein</fullName>
    </recommendedName>
</protein>
<dbReference type="Gene3D" id="3.30.70.1060">
    <property type="entry name" value="Dimeric alpha+beta barrel"/>
    <property type="match status" value="1"/>
</dbReference>
<gene>
    <name evidence="3" type="ORF">SAMN05518846_12064</name>
</gene>
<dbReference type="InterPro" id="IPR011008">
    <property type="entry name" value="Dimeric_a/b-barrel"/>
</dbReference>
<reference evidence="4" key="1">
    <citation type="submission" date="2016-10" db="EMBL/GenBank/DDBJ databases">
        <authorList>
            <person name="Varghese N."/>
            <person name="Submissions S."/>
        </authorList>
    </citation>
    <scope>NUCLEOTIDE SEQUENCE [LARGE SCALE GENOMIC DNA]</scope>
    <source>
        <strain evidence="4">OK042</strain>
    </source>
</reference>
<evidence type="ECO:0000256" key="1">
    <source>
        <dbReference type="ARBA" id="ARBA00007689"/>
    </source>
</evidence>
<dbReference type="STRING" id="1884381.SAMN05518846_12064"/>